<dbReference type="Proteomes" id="UP000008975">
    <property type="component" value="Chromosome"/>
</dbReference>
<keyword evidence="1" id="KW-0378">Hydrolase</keyword>
<dbReference type="EMBL" id="AP012052">
    <property type="protein sequence ID" value="BAJ75655.1"/>
    <property type="molecule type" value="Genomic_DNA"/>
</dbReference>
<proteinExistence type="predicted"/>
<dbReference type="HOGENOM" id="CLU_012494_6_4_11"/>
<dbReference type="InterPro" id="IPR013094">
    <property type="entry name" value="AB_hydrolase_3"/>
</dbReference>
<organism evidence="4 5">
    <name type="scientific">Microbacterium testaceum (strain StLB037)</name>
    <dbReference type="NCBI Taxonomy" id="979556"/>
    <lineage>
        <taxon>Bacteria</taxon>
        <taxon>Bacillati</taxon>
        <taxon>Actinomycetota</taxon>
        <taxon>Actinomycetes</taxon>
        <taxon>Micrococcales</taxon>
        <taxon>Microbacteriaceae</taxon>
        <taxon>Microbacterium</taxon>
    </lineage>
</organism>
<protein>
    <submittedName>
        <fullName evidence="4">Esterase/lipase</fullName>
    </submittedName>
</protein>
<evidence type="ECO:0000259" key="3">
    <source>
        <dbReference type="Pfam" id="PF07859"/>
    </source>
</evidence>
<dbReference type="Pfam" id="PF07859">
    <property type="entry name" value="Abhydrolase_3"/>
    <property type="match status" value="1"/>
</dbReference>
<dbReference type="STRING" id="979556.MTES_2691"/>
<reference key="2">
    <citation type="submission" date="2011-02" db="EMBL/GenBank/DDBJ databases">
        <title>Genome sequence of Microbacterium testaceum StLB037.</title>
        <authorList>
            <person name="Morohoshi T."/>
            <person name="Wang W.Z."/>
            <person name="Someya N."/>
            <person name="Ikeda T."/>
        </authorList>
    </citation>
    <scope>NUCLEOTIDE SEQUENCE</scope>
    <source>
        <strain>StLB037</strain>
    </source>
</reference>
<dbReference type="OrthoDB" id="9803828at2"/>
<dbReference type="InterPro" id="IPR050300">
    <property type="entry name" value="GDXG_lipolytic_enzyme"/>
</dbReference>
<reference evidence="4 5" key="1">
    <citation type="journal article" date="2011" name="J. Bacteriol.">
        <title>Genome sequence of Microbacterium testaceum StLB037, an N-acylhomoserine lactone-degrading bacterium isolated from potato leaves.</title>
        <authorList>
            <person name="Morohoshi T."/>
            <person name="Wang W.-Z."/>
            <person name="Someya N."/>
            <person name="Ikeda T."/>
        </authorList>
    </citation>
    <scope>NUCLEOTIDE SEQUENCE [LARGE SCALE GENOMIC DNA]</scope>
    <source>
        <strain evidence="4 5">StLB037</strain>
    </source>
</reference>
<feature type="region of interest" description="Disordered" evidence="2">
    <location>
        <begin position="15"/>
        <end position="45"/>
    </location>
</feature>
<dbReference type="AlphaFoldDB" id="E8N8J9"/>
<sequence length="353" mass="37359">MRNRRTVDPFVAATARRIDSAARGDGPASRGPRRPSSDPVARREDARRQDAIAFAAMRISAPSVAVEEHVLPVAPHPDARLRVYWPTEEPLDASSVEKVPILVYFFGGSFTVGGIDWVGLDAMYRARASDAGVIVVAGEYSLAPEVTYPAQPEQCWAVLEWTVAHAAAIGGDASRVAIGGASAGANLAAAVALMNRDRSAHPLRLQILEVPALDLTGSHLDARAVSPLLPGFVVRRLLRPIVRDYLGADSARIAGLDPYASPMLASDHSGLPPALILTAERDVLRGDGEAYARVLSASGVPATCVRYLGQDHGSAGYRGLNPAADHAHRQVVATLRTLHDDPVDYSAALGVSA</sequence>
<dbReference type="KEGG" id="mts:MTES_2691"/>
<dbReference type="Gene3D" id="3.40.50.1820">
    <property type="entry name" value="alpha/beta hydrolase"/>
    <property type="match status" value="1"/>
</dbReference>
<evidence type="ECO:0000313" key="4">
    <source>
        <dbReference type="EMBL" id="BAJ75655.1"/>
    </source>
</evidence>
<name>E8N8J9_MICTS</name>
<accession>E8N8J9</accession>
<dbReference type="PANTHER" id="PTHR48081">
    <property type="entry name" value="AB HYDROLASE SUPERFAMILY PROTEIN C4A8.06C"/>
    <property type="match status" value="1"/>
</dbReference>
<evidence type="ECO:0000313" key="5">
    <source>
        <dbReference type="Proteomes" id="UP000008975"/>
    </source>
</evidence>
<evidence type="ECO:0000256" key="1">
    <source>
        <dbReference type="ARBA" id="ARBA00022801"/>
    </source>
</evidence>
<dbReference type="InterPro" id="IPR029058">
    <property type="entry name" value="AB_hydrolase_fold"/>
</dbReference>
<feature type="domain" description="Alpha/beta hydrolase fold-3" evidence="3">
    <location>
        <begin position="102"/>
        <end position="313"/>
    </location>
</feature>
<dbReference type="GO" id="GO:0016787">
    <property type="term" value="F:hydrolase activity"/>
    <property type="evidence" value="ECO:0007669"/>
    <property type="project" value="UniProtKB-KW"/>
</dbReference>
<dbReference type="SUPFAM" id="SSF53474">
    <property type="entry name" value="alpha/beta-Hydrolases"/>
    <property type="match status" value="1"/>
</dbReference>
<evidence type="ECO:0000256" key="2">
    <source>
        <dbReference type="SAM" id="MobiDB-lite"/>
    </source>
</evidence>
<dbReference type="PANTHER" id="PTHR48081:SF8">
    <property type="entry name" value="ALPHA_BETA HYDROLASE FOLD-3 DOMAIN-CONTAINING PROTEIN-RELATED"/>
    <property type="match status" value="1"/>
</dbReference>
<gene>
    <name evidence="4" type="ordered locus">MTES_2691</name>
</gene>
<dbReference type="eggNOG" id="COG0657">
    <property type="taxonomic scope" value="Bacteria"/>
</dbReference>